<dbReference type="RefSeq" id="WP_200466580.1">
    <property type="nucleotide sequence ID" value="NZ_JAENRR010000064.1"/>
</dbReference>
<evidence type="ECO:0000256" key="4">
    <source>
        <dbReference type="ARBA" id="ARBA00022840"/>
    </source>
</evidence>
<evidence type="ECO:0000256" key="2">
    <source>
        <dbReference type="ARBA" id="ARBA00022801"/>
    </source>
</evidence>
<evidence type="ECO:0000256" key="7">
    <source>
        <dbReference type="RuleBase" id="RU000492"/>
    </source>
</evidence>
<dbReference type="PANTHER" id="PTHR47959:SF13">
    <property type="entry name" value="ATP-DEPENDENT RNA HELICASE RHLE"/>
    <property type="match status" value="1"/>
</dbReference>
<dbReference type="SMART" id="SM00490">
    <property type="entry name" value="HELICc"/>
    <property type="match status" value="1"/>
</dbReference>
<evidence type="ECO:0000259" key="11">
    <source>
        <dbReference type="PROSITE" id="PS51195"/>
    </source>
</evidence>
<feature type="short sequence motif" description="Q motif" evidence="6">
    <location>
        <begin position="2"/>
        <end position="30"/>
    </location>
</feature>
<organism evidence="12 13">
    <name type="scientific">Carboxylicivirga marina</name>
    <dbReference type="NCBI Taxonomy" id="2800988"/>
    <lineage>
        <taxon>Bacteria</taxon>
        <taxon>Pseudomonadati</taxon>
        <taxon>Bacteroidota</taxon>
        <taxon>Bacteroidia</taxon>
        <taxon>Marinilabiliales</taxon>
        <taxon>Marinilabiliaceae</taxon>
        <taxon>Carboxylicivirga</taxon>
    </lineage>
</organism>
<dbReference type="PROSITE" id="PS51195">
    <property type="entry name" value="Q_MOTIF"/>
    <property type="match status" value="1"/>
</dbReference>
<evidence type="ECO:0000259" key="9">
    <source>
        <dbReference type="PROSITE" id="PS51192"/>
    </source>
</evidence>
<dbReference type="CDD" id="cd00268">
    <property type="entry name" value="DEADc"/>
    <property type="match status" value="1"/>
</dbReference>
<dbReference type="InterPro" id="IPR001650">
    <property type="entry name" value="Helicase_C-like"/>
</dbReference>
<dbReference type="PANTHER" id="PTHR47959">
    <property type="entry name" value="ATP-DEPENDENT RNA HELICASE RHLE-RELATED"/>
    <property type="match status" value="1"/>
</dbReference>
<dbReference type="CDD" id="cd12252">
    <property type="entry name" value="RRM_DbpA"/>
    <property type="match status" value="1"/>
</dbReference>
<evidence type="ECO:0000256" key="3">
    <source>
        <dbReference type="ARBA" id="ARBA00022806"/>
    </source>
</evidence>
<name>A0ABS1HNY8_9BACT</name>
<dbReference type="SUPFAM" id="SSF52540">
    <property type="entry name" value="P-loop containing nucleoside triphosphate hydrolases"/>
    <property type="match status" value="1"/>
</dbReference>
<feature type="domain" description="Helicase C-terminal" evidence="10">
    <location>
        <begin position="232"/>
        <end position="376"/>
    </location>
</feature>
<dbReference type="CDD" id="cd18787">
    <property type="entry name" value="SF2_C_DEAD"/>
    <property type="match status" value="1"/>
</dbReference>
<dbReference type="Gene3D" id="3.40.50.300">
    <property type="entry name" value="P-loop containing nucleotide triphosphate hydrolases"/>
    <property type="match status" value="2"/>
</dbReference>
<accession>A0ABS1HNY8</accession>
<dbReference type="SMART" id="SM00487">
    <property type="entry name" value="DEXDc"/>
    <property type="match status" value="1"/>
</dbReference>
<evidence type="ECO:0000256" key="6">
    <source>
        <dbReference type="PROSITE-ProRule" id="PRU00552"/>
    </source>
</evidence>
<protein>
    <submittedName>
        <fullName evidence="12">DEAD/DEAH box helicase</fullName>
    </submittedName>
</protein>
<dbReference type="Pfam" id="PF00270">
    <property type="entry name" value="DEAD"/>
    <property type="match status" value="1"/>
</dbReference>
<comment type="similarity">
    <text evidence="5 7">Belongs to the DEAD box helicase family.</text>
</comment>
<evidence type="ECO:0000259" key="10">
    <source>
        <dbReference type="PROSITE" id="PS51194"/>
    </source>
</evidence>
<dbReference type="InterPro" id="IPR014001">
    <property type="entry name" value="Helicase_ATP-bd"/>
</dbReference>
<dbReference type="InterPro" id="IPR050079">
    <property type="entry name" value="DEAD_box_RNA_helicase"/>
</dbReference>
<dbReference type="InterPro" id="IPR005580">
    <property type="entry name" value="DbpA/CsdA_RNA-bd_dom"/>
</dbReference>
<evidence type="ECO:0000313" key="13">
    <source>
        <dbReference type="Proteomes" id="UP000605676"/>
    </source>
</evidence>
<dbReference type="Proteomes" id="UP000605676">
    <property type="component" value="Unassembled WGS sequence"/>
</dbReference>
<dbReference type="PROSITE" id="PS51192">
    <property type="entry name" value="HELICASE_ATP_BIND_1"/>
    <property type="match status" value="1"/>
</dbReference>
<dbReference type="GO" id="GO:0004386">
    <property type="term" value="F:helicase activity"/>
    <property type="evidence" value="ECO:0007669"/>
    <property type="project" value="UniProtKB-KW"/>
</dbReference>
<comment type="caution">
    <text evidence="12">The sequence shown here is derived from an EMBL/GenBank/DDBJ whole genome shotgun (WGS) entry which is preliminary data.</text>
</comment>
<evidence type="ECO:0000256" key="8">
    <source>
        <dbReference type="SAM" id="MobiDB-lite"/>
    </source>
</evidence>
<evidence type="ECO:0000256" key="5">
    <source>
        <dbReference type="ARBA" id="ARBA00038437"/>
    </source>
</evidence>
<feature type="region of interest" description="Disordered" evidence="8">
    <location>
        <begin position="536"/>
        <end position="566"/>
    </location>
</feature>
<dbReference type="Pfam" id="PF00271">
    <property type="entry name" value="Helicase_C"/>
    <property type="match status" value="1"/>
</dbReference>
<dbReference type="PROSITE" id="PS00039">
    <property type="entry name" value="DEAD_ATP_HELICASE"/>
    <property type="match status" value="1"/>
</dbReference>
<dbReference type="InterPro" id="IPR027417">
    <property type="entry name" value="P-loop_NTPase"/>
</dbReference>
<evidence type="ECO:0000256" key="1">
    <source>
        <dbReference type="ARBA" id="ARBA00022741"/>
    </source>
</evidence>
<dbReference type="Gene3D" id="3.30.70.330">
    <property type="match status" value="1"/>
</dbReference>
<dbReference type="InterPro" id="IPR000629">
    <property type="entry name" value="RNA-helicase_DEAD-box_CS"/>
</dbReference>
<keyword evidence="2 7" id="KW-0378">Hydrolase</keyword>
<feature type="domain" description="DEAD-box RNA helicase Q" evidence="11">
    <location>
        <begin position="2"/>
        <end position="30"/>
    </location>
</feature>
<dbReference type="InterPro" id="IPR011545">
    <property type="entry name" value="DEAD/DEAH_box_helicase_dom"/>
</dbReference>
<gene>
    <name evidence="12" type="ORF">JIV24_18585</name>
</gene>
<proteinExistence type="inferred from homology"/>
<dbReference type="InterPro" id="IPR014014">
    <property type="entry name" value="RNA_helicase_DEAD_Q_motif"/>
</dbReference>
<sequence>MQTFKETGLPEEILSAIGELGYETPTPIQSKTIPEILNYGNDLIALAQTGTGKTGAFGLPVIPQIKTEEKNVQALILCPTRELCLQITKDLQKYAKNYRDLFITPVYGGTEIRTQIKALKRGSHIVVGTPGRMNDLINRKAIQLGDVRWLILDEADEMLNMGFKDDLESIMAQTPEWRQTLLFSATMPPEIARMSKNYMQEPVEISVGTKNQGAENVEHHYYMVQAHDRYRALKRIVDVTPDVYGIIFCRTRQETKDIADKLMADGYNADALHGDLSQAQRDLVMHRFRKKHLQLLVATDVAARGIDVNDLTHVINYNLPDDIEVYIHRSGRTGRAGKEGIAVTIIHSREMHRIKAIEKIAKKSFERKMVPKADEICEKQLFHFLDRVGKTELEESSPVNALLPALYEKLESIDKEQLIKQFVAAEFNRFMEYYQNAPDLNIYKEERGGKGGRREGRGGRDRGNASFSRLFLNIGKTDKLTSGEVIGLINSNMRGTTVKIGKIELLRNFSFVEVDKEYEQELITKLNKAKLKGKKVSLEVASPKPSGRKRDRDGGGRRHGGGRRQY</sequence>
<feature type="domain" description="Helicase ATP-binding" evidence="9">
    <location>
        <begin position="34"/>
        <end position="205"/>
    </location>
</feature>
<reference evidence="12 13" key="1">
    <citation type="submission" date="2021-01" db="EMBL/GenBank/DDBJ databases">
        <title>Carboxyliciviraga sp.nov., isolated from coastal sediments.</title>
        <authorList>
            <person name="Lu D."/>
            <person name="Zhang T."/>
        </authorList>
    </citation>
    <scope>NUCLEOTIDE SEQUENCE [LARGE SCALE GENOMIC DNA]</scope>
    <source>
        <strain evidence="12 13">N1Y132</strain>
    </source>
</reference>
<keyword evidence="3 7" id="KW-0347">Helicase</keyword>
<dbReference type="PROSITE" id="PS51194">
    <property type="entry name" value="HELICASE_CTER"/>
    <property type="match status" value="1"/>
</dbReference>
<keyword evidence="1 7" id="KW-0547">Nucleotide-binding</keyword>
<keyword evidence="13" id="KW-1185">Reference proteome</keyword>
<keyword evidence="4 7" id="KW-0067">ATP-binding</keyword>
<dbReference type="Pfam" id="PF03880">
    <property type="entry name" value="DbpA"/>
    <property type="match status" value="1"/>
</dbReference>
<dbReference type="InterPro" id="IPR044742">
    <property type="entry name" value="DEAD/DEAH_RhlB"/>
</dbReference>
<evidence type="ECO:0000313" key="12">
    <source>
        <dbReference type="EMBL" id="MBK3519361.1"/>
    </source>
</evidence>
<feature type="compositionally biased region" description="Basic residues" evidence="8">
    <location>
        <begin position="557"/>
        <end position="566"/>
    </location>
</feature>
<dbReference type="InterPro" id="IPR012677">
    <property type="entry name" value="Nucleotide-bd_a/b_plait_sf"/>
</dbReference>
<dbReference type="EMBL" id="JAENRR010000064">
    <property type="protein sequence ID" value="MBK3519361.1"/>
    <property type="molecule type" value="Genomic_DNA"/>
</dbReference>